<evidence type="ECO:0000313" key="4">
    <source>
        <dbReference type="Proteomes" id="UP000664835"/>
    </source>
</evidence>
<dbReference type="SUPFAM" id="SSF89260">
    <property type="entry name" value="Collagen-binding domain"/>
    <property type="match status" value="1"/>
</dbReference>
<reference evidence="3 4" key="1">
    <citation type="submission" date="2021-03" db="EMBL/GenBank/DDBJ databases">
        <title>Thiomicrorhabdus sp.nov.,novel sulfur-oxidizing bacteria isolated from coastal sediment.</title>
        <authorList>
            <person name="Liu X."/>
        </authorList>
    </citation>
    <scope>NUCLEOTIDE SEQUENCE [LARGE SCALE GENOMIC DNA]</scope>
    <source>
        <strain evidence="3 4">6S2-11</strain>
    </source>
</reference>
<accession>A0ABS3Q848</accession>
<evidence type="ECO:0000256" key="1">
    <source>
        <dbReference type="SAM" id="MobiDB-lite"/>
    </source>
</evidence>
<gene>
    <name evidence="3" type="ORF">J3998_13170</name>
</gene>
<dbReference type="Proteomes" id="UP000664835">
    <property type="component" value="Unassembled WGS sequence"/>
</dbReference>
<organism evidence="3 4">
    <name type="scientific">Thiomicrorhabdus marina</name>
    <dbReference type="NCBI Taxonomy" id="2818442"/>
    <lineage>
        <taxon>Bacteria</taxon>
        <taxon>Pseudomonadati</taxon>
        <taxon>Pseudomonadota</taxon>
        <taxon>Gammaproteobacteria</taxon>
        <taxon>Thiotrichales</taxon>
        <taxon>Piscirickettsiaceae</taxon>
        <taxon>Thiomicrorhabdus</taxon>
    </lineage>
</organism>
<feature type="non-terminal residue" evidence="3">
    <location>
        <position position="1"/>
    </location>
</feature>
<keyword evidence="4" id="KW-1185">Reference proteome</keyword>
<protein>
    <recommendedName>
        <fullName evidence="2">Peptidase C-terminal archaeal/bacterial domain-containing protein</fullName>
    </recommendedName>
</protein>
<sequence length="109" mass="11422">TTTGVLSVGGSATGTIENLADSDWFAVELSAGTTYVFTMSSSELSTPYIALRNSNGSLLENDFKGSSESQAEFSYQPTVSETYYLDASQLGDDDTGSYTVSAAVGNDDD</sequence>
<proteinExistence type="predicted"/>
<dbReference type="Gene3D" id="2.60.120.380">
    <property type="match status" value="1"/>
</dbReference>
<dbReference type="RefSeq" id="WP_208151117.1">
    <property type="nucleotide sequence ID" value="NZ_JAGETV010000077.1"/>
</dbReference>
<dbReference type="InterPro" id="IPR007280">
    <property type="entry name" value="Peptidase_C_arc/bac"/>
</dbReference>
<feature type="domain" description="Peptidase C-terminal archaeal/bacterial" evidence="2">
    <location>
        <begin position="21"/>
        <end position="85"/>
    </location>
</feature>
<dbReference type="EMBL" id="JAGETV010000077">
    <property type="protein sequence ID" value="MBO1928514.1"/>
    <property type="molecule type" value="Genomic_DNA"/>
</dbReference>
<feature type="non-terminal residue" evidence="3">
    <location>
        <position position="109"/>
    </location>
</feature>
<dbReference type="Pfam" id="PF04151">
    <property type="entry name" value="PPC"/>
    <property type="match status" value="1"/>
</dbReference>
<evidence type="ECO:0000313" key="3">
    <source>
        <dbReference type="EMBL" id="MBO1928514.1"/>
    </source>
</evidence>
<evidence type="ECO:0000259" key="2">
    <source>
        <dbReference type="Pfam" id="PF04151"/>
    </source>
</evidence>
<feature type="region of interest" description="Disordered" evidence="1">
    <location>
        <begin position="90"/>
        <end position="109"/>
    </location>
</feature>
<comment type="caution">
    <text evidence="3">The sequence shown here is derived from an EMBL/GenBank/DDBJ whole genome shotgun (WGS) entry which is preliminary data.</text>
</comment>
<name>A0ABS3Q848_9GAMM</name>